<feature type="region of interest" description="Disordered" evidence="11">
    <location>
        <begin position="235"/>
        <end position="255"/>
    </location>
</feature>
<feature type="transmembrane region" description="Helical" evidence="12">
    <location>
        <begin position="259"/>
        <end position="280"/>
    </location>
</feature>
<sequence>MSNSSCAIRELEGIGAFSVNILSAVLGSLGNLLVCSTVYWSPRLHKAWCYFICSLSLADLMVNLVVQPMEAVLTFARMKGICNHELRDAFRLAAYITCGASLMNLAFMSVERCLAIVWPLRQRQLRHLTRRRVLFLLIIIWGVPCLLGTSGLIAGKGTRFSSILVLIGLAGCYGVILTSYGILLLKTRTHFKVHFARTVVVKEFHNKGNNSACQLSNGKVNDVFDSKSHQDCSARATEKRRGSANTRAAKKRRESERRAAKTVAVVIALFTLSWVPYGYVLVTDPEQNINTFYVWAVTIGLTNSSVNPLVYFFSNKAFRKNSKRLLRSIICCFGEY</sequence>
<feature type="domain" description="G-protein coupled receptors family 1 profile" evidence="13">
    <location>
        <begin position="30"/>
        <end position="311"/>
    </location>
</feature>
<protein>
    <recommendedName>
        <fullName evidence="13">G-protein coupled receptors family 1 profile domain-containing protein</fullName>
    </recommendedName>
</protein>
<keyword evidence="8" id="KW-0325">Glycoprotein</keyword>
<evidence type="ECO:0000259" key="13">
    <source>
        <dbReference type="PROSITE" id="PS50262"/>
    </source>
</evidence>
<keyword evidence="5 10" id="KW-0297">G-protein coupled receptor</keyword>
<dbReference type="Pfam" id="PF00001">
    <property type="entry name" value="7tm_1"/>
    <property type="match status" value="1"/>
</dbReference>
<dbReference type="InterPro" id="IPR017452">
    <property type="entry name" value="GPCR_Rhodpsn_7TM"/>
</dbReference>
<feature type="transmembrane region" description="Helical" evidence="12">
    <location>
        <begin position="93"/>
        <end position="121"/>
    </location>
</feature>
<keyword evidence="15" id="KW-1185">Reference proteome</keyword>
<evidence type="ECO:0000256" key="11">
    <source>
        <dbReference type="SAM" id="MobiDB-lite"/>
    </source>
</evidence>
<dbReference type="SMART" id="SM01381">
    <property type="entry name" value="7TM_GPCR_Srsx"/>
    <property type="match status" value="1"/>
</dbReference>
<evidence type="ECO:0000256" key="6">
    <source>
        <dbReference type="ARBA" id="ARBA00023136"/>
    </source>
</evidence>
<evidence type="ECO:0000256" key="5">
    <source>
        <dbReference type="ARBA" id="ARBA00023040"/>
    </source>
</evidence>
<accession>A0ABN8MJE0</accession>
<evidence type="ECO:0000256" key="2">
    <source>
        <dbReference type="ARBA" id="ARBA00022475"/>
    </source>
</evidence>
<dbReference type="PANTHER" id="PTHR24246">
    <property type="entry name" value="OLFACTORY RECEPTOR AND ADENOSINE RECEPTOR"/>
    <property type="match status" value="1"/>
</dbReference>
<dbReference type="SUPFAM" id="SSF81321">
    <property type="entry name" value="Family A G protein-coupled receptor-like"/>
    <property type="match status" value="1"/>
</dbReference>
<feature type="transmembrane region" description="Helical" evidence="12">
    <location>
        <begin position="20"/>
        <end position="40"/>
    </location>
</feature>
<dbReference type="Proteomes" id="UP001159427">
    <property type="component" value="Unassembled WGS sequence"/>
</dbReference>
<dbReference type="CDD" id="cd00637">
    <property type="entry name" value="7tm_classA_rhodopsin-like"/>
    <property type="match status" value="1"/>
</dbReference>
<reference evidence="14 15" key="1">
    <citation type="submission" date="2022-05" db="EMBL/GenBank/DDBJ databases">
        <authorList>
            <consortium name="Genoscope - CEA"/>
            <person name="William W."/>
        </authorList>
    </citation>
    <scope>NUCLEOTIDE SEQUENCE [LARGE SCALE GENOMIC DNA]</scope>
</reference>
<feature type="transmembrane region" description="Helical" evidence="12">
    <location>
        <begin position="47"/>
        <end position="66"/>
    </location>
</feature>
<keyword evidence="7 10" id="KW-0675">Receptor</keyword>
<dbReference type="PROSITE" id="PS50262">
    <property type="entry name" value="G_PROTEIN_RECEP_F1_2"/>
    <property type="match status" value="1"/>
</dbReference>
<evidence type="ECO:0000256" key="7">
    <source>
        <dbReference type="ARBA" id="ARBA00023170"/>
    </source>
</evidence>
<feature type="transmembrane region" description="Helical" evidence="12">
    <location>
        <begin position="292"/>
        <end position="314"/>
    </location>
</feature>
<comment type="caution">
    <text evidence="14">The sequence shown here is derived from an EMBL/GenBank/DDBJ whole genome shotgun (WGS) entry which is preliminary data.</text>
</comment>
<evidence type="ECO:0000313" key="15">
    <source>
        <dbReference type="Proteomes" id="UP001159427"/>
    </source>
</evidence>
<evidence type="ECO:0000256" key="12">
    <source>
        <dbReference type="SAM" id="Phobius"/>
    </source>
</evidence>
<feature type="transmembrane region" description="Helical" evidence="12">
    <location>
        <begin position="160"/>
        <end position="185"/>
    </location>
</feature>
<dbReference type="InterPro" id="IPR000276">
    <property type="entry name" value="GPCR_Rhodpsn"/>
</dbReference>
<keyword evidence="9 10" id="KW-0807">Transducer</keyword>
<feature type="transmembrane region" description="Helical" evidence="12">
    <location>
        <begin position="133"/>
        <end position="154"/>
    </location>
</feature>
<dbReference type="PANTHER" id="PTHR24246:SF27">
    <property type="entry name" value="ADENOSINE RECEPTOR, ISOFORM A"/>
    <property type="match status" value="1"/>
</dbReference>
<keyword evidence="3 10" id="KW-0812">Transmembrane</keyword>
<comment type="subcellular location">
    <subcellularLocation>
        <location evidence="1">Cell membrane</location>
        <topology evidence="1">Multi-pass membrane protein</topology>
    </subcellularLocation>
</comment>
<keyword evidence="6 12" id="KW-0472">Membrane</keyword>
<keyword evidence="4 12" id="KW-1133">Transmembrane helix</keyword>
<name>A0ABN8MJE0_9CNID</name>
<evidence type="ECO:0000256" key="10">
    <source>
        <dbReference type="RuleBase" id="RU000688"/>
    </source>
</evidence>
<dbReference type="PROSITE" id="PS00237">
    <property type="entry name" value="G_PROTEIN_RECEP_F1_1"/>
    <property type="match status" value="1"/>
</dbReference>
<evidence type="ECO:0000256" key="9">
    <source>
        <dbReference type="ARBA" id="ARBA00023224"/>
    </source>
</evidence>
<dbReference type="PRINTS" id="PR00237">
    <property type="entry name" value="GPCRRHODOPSN"/>
</dbReference>
<evidence type="ECO:0000256" key="4">
    <source>
        <dbReference type="ARBA" id="ARBA00022989"/>
    </source>
</evidence>
<comment type="similarity">
    <text evidence="10">Belongs to the G-protein coupled receptor 1 family.</text>
</comment>
<evidence type="ECO:0000256" key="1">
    <source>
        <dbReference type="ARBA" id="ARBA00004651"/>
    </source>
</evidence>
<proteinExistence type="inferred from homology"/>
<evidence type="ECO:0000256" key="3">
    <source>
        <dbReference type="ARBA" id="ARBA00022692"/>
    </source>
</evidence>
<keyword evidence="2" id="KW-1003">Cell membrane</keyword>
<evidence type="ECO:0000313" key="14">
    <source>
        <dbReference type="EMBL" id="CAH3029637.1"/>
    </source>
</evidence>
<organism evidence="14 15">
    <name type="scientific">Porites evermanni</name>
    <dbReference type="NCBI Taxonomy" id="104178"/>
    <lineage>
        <taxon>Eukaryota</taxon>
        <taxon>Metazoa</taxon>
        <taxon>Cnidaria</taxon>
        <taxon>Anthozoa</taxon>
        <taxon>Hexacorallia</taxon>
        <taxon>Scleractinia</taxon>
        <taxon>Fungiina</taxon>
        <taxon>Poritidae</taxon>
        <taxon>Porites</taxon>
    </lineage>
</organism>
<dbReference type="EMBL" id="CALNXI010000583">
    <property type="protein sequence ID" value="CAH3029637.1"/>
    <property type="molecule type" value="Genomic_DNA"/>
</dbReference>
<evidence type="ECO:0000256" key="8">
    <source>
        <dbReference type="ARBA" id="ARBA00023180"/>
    </source>
</evidence>
<dbReference type="Gene3D" id="1.20.1070.10">
    <property type="entry name" value="Rhodopsin 7-helix transmembrane proteins"/>
    <property type="match status" value="1"/>
</dbReference>
<gene>
    <name evidence="14" type="ORF">PEVE_00036497</name>
</gene>